<keyword evidence="2" id="KW-0645">Protease</keyword>
<protein>
    <recommendedName>
        <fullName evidence="7">Lectizyme</fullName>
    </recommendedName>
    <alternativeName>
        <fullName evidence="8">Proteolytic lectin</fullName>
    </alternativeName>
</protein>
<dbReference type="PRINTS" id="PR00722">
    <property type="entry name" value="CHYMOTRYPSIN"/>
</dbReference>
<accession>A0A1B0BAE8</accession>
<evidence type="ECO:0000256" key="7">
    <source>
        <dbReference type="ARBA" id="ARBA00067663"/>
    </source>
</evidence>
<dbReference type="PANTHER" id="PTHR24276">
    <property type="entry name" value="POLYSERASE-RELATED"/>
    <property type="match status" value="1"/>
</dbReference>
<dbReference type="PROSITE" id="PS50240">
    <property type="entry name" value="TRYPSIN_DOM"/>
    <property type="match status" value="1"/>
</dbReference>
<dbReference type="InterPro" id="IPR001314">
    <property type="entry name" value="Peptidase_S1A"/>
</dbReference>
<evidence type="ECO:0000313" key="11">
    <source>
        <dbReference type="EnsemblMetazoa" id="GPPI023878-PA"/>
    </source>
</evidence>
<sequence>MIHKVIVLLATVVCVWGTSVPALNEGFVEFFDTNISSVPYIASLQFDGKHYCSGVIFDKHAIITAASCLRGRKASNMTVRSASSSWNIGGQLIQVANFKIHERYSPASNDYDVGIIRLATALKFYPGIDPISLARKSAAVGGVAMVSGWGSLRDCASKSLRSSYVTIVSRKKCSSVKDHYGRAIKPSMICVDGMSRDACEYDAGAPLVTGHLLAGMVSLGDACATGKSPGLFVDIAKVREWIEETVEKFEEHLI</sequence>
<feature type="signal peptide" evidence="9">
    <location>
        <begin position="1"/>
        <end position="17"/>
    </location>
</feature>
<evidence type="ECO:0000256" key="1">
    <source>
        <dbReference type="ARBA" id="ARBA00007664"/>
    </source>
</evidence>
<comment type="function">
    <text evidence="6">Protein with lectin and protease activity involved in the establishment of trypanosome infections in tsetse flies. Binds D-glucosamine and agglutinates bloodstream-form trypanosomes and rabbit red blood cells. Capable of inducing transformation of bloodstream-form trypanosomes into procyclic (midgut) forms in vitro.</text>
</comment>
<reference evidence="12" key="1">
    <citation type="submission" date="2015-01" db="EMBL/GenBank/DDBJ databases">
        <authorList>
            <person name="Aksoy S."/>
            <person name="Warren W."/>
            <person name="Wilson R.K."/>
        </authorList>
    </citation>
    <scope>NUCLEOTIDE SEQUENCE [LARGE SCALE GENOMIC DNA]</scope>
    <source>
        <strain evidence="12">IAEA</strain>
    </source>
</reference>
<reference evidence="11" key="2">
    <citation type="submission" date="2020-05" db="UniProtKB">
        <authorList>
            <consortium name="EnsemblMetazoa"/>
        </authorList>
    </citation>
    <scope>IDENTIFICATION</scope>
    <source>
        <strain evidence="11">IAEA</strain>
    </source>
</reference>
<keyword evidence="9" id="KW-0732">Signal</keyword>
<evidence type="ECO:0000256" key="8">
    <source>
        <dbReference type="ARBA" id="ARBA00077177"/>
    </source>
</evidence>
<dbReference type="InterPro" id="IPR043504">
    <property type="entry name" value="Peptidase_S1_PA_chymotrypsin"/>
</dbReference>
<comment type="similarity">
    <text evidence="1">Belongs to the peptidase S1 family.</text>
</comment>
<feature type="chain" id="PRO_5008404674" description="Lectizyme" evidence="9">
    <location>
        <begin position="18"/>
        <end position="254"/>
    </location>
</feature>
<dbReference type="STRING" id="67801.A0A1B0BAE8"/>
<dbReference type="AlphaFoldDB" id="A0A1B0BAE8"/>
<dbReference type="InterPro" id="IPR001254">
    <property type="entry name" value="Trypsin_dom"/>
</dbReference>
<dbReference type="GO" id="GO:0006508">
    <property type="term" value="P:proteolysis"/>
    <property type="evidence" value="ECO:0007669"/>
    <property type="project" value="UniProtKB-KW"/>
</dbReference>
<dbReference type="InterPro" id="IPR050430">
    <property type="entry name" value="Peptidase_S1"/>
</dbReference>
<evidence type="ECO:0000259" key="10">
    <source>
        <dbReference type="PROSITE" id="PS50240"/>
    </source>
</evidence>
<dbReference type="SMART" id="SM00020">
    <property type="entry name" value="Tryp_SPc"/>
    <property type="match status" value="1"/>
</dbReference>
<evidence type="ECO:0000256" key="9">
    <source>
        <dbReference type="SAM" id="SignalP"/>
    </source>
</evidence>
<dbReference type="Pfam" id="PF00089">
    <property type="entry name" value="Trypsin"/>
    <property type="match status" value="1"/>
</dbReference>
<dbReference type="Gene3D" id="2.40.10.10">
    <property type="entry name" value="Trypsin-like serine proteases"/>
    <property type="match status" value="2"/>
</dbReference>
<evidence type="ECO:0000313" key="12">
    <source>
        <dbReference type="Proteomes" id="UP000092460"/>
    </source>
</evidence>
<dbReference type="EnsemblMetazoa" id="GPPI023878-RA">
    <property type="protein sequence ID" value="GPPI023878-PA"/>
    <property type="gene ID" value="GPPI023878"/>
</dbReference>
<name>A0A1B0BAE8_9MUSC</name>
<organism evidence="11 12">
    <name type="scientific">Glossina palpalis gambiensis</name>
    <dbReference type="NCBI Taxonomy" id="67801"/>
    <lineage>
        <taxon>Eukaryota</taxon>
        <taxon>Metazoa</taxon>
        <taxon>Ecdysozoa</taxon>
        <taxon>Arthropoda</taxon>
        <taxon>Hexapoda</taxon>
        <taxon>Insecta</taxon>
        <taxon>Pterygota</taxon>
        <taxon>Neoptera</taxon>
        <taxon>Endopterygota</taxon>
        <taxon>Diptera</taxon>
        <taxon>Brachycera</taxon>
        <taxon>Muscomorpha</taxon>
        <taxon>Hippoboscoidea</taxon>
        <taxon>Glossinidae</taxon>
        <taxon>Glossina</taxon>
    </lineage>
</organism>
<feature type="domain" description="Peptidase S1" evidence="10">
    <location>
        <begin position="23"/>
        <end position="247"/>
    </location>
</feature>
<evidence type="ECO:0000256" key="2">
    <source>
        <dbReference type="ARBA" id="ARBA00022670"/>
    </source>
</evidence>
<evidence type="ECO:0000256" key="3">
    <source>
        <dbReference type="ARBA" id="ARBA00022801"/>
    </source>
</evidence>
<dbReference type="VEuPathDB" id="VectorBase:GPPI023878"/>
<proteinExistence type="inferred from homology"/>
<dbReference type="EMBL" id="JXJN01010941">
    <property type="status" value="NOT_ANNOTATED_CDS"/>
    <property type="molecule type" value="Genomic_DNA"/>
</dbReference>
<keyword evidence="12" id="KW-1185">Reference proteome</keyword>
<dbReference type="PANTHER" id="PTHR24276:SF91">
    <property type="entry name" value="AT26814P-RELATED"/>
    <property type="match status" value="1"/>
</dbReference>
<dbReference type="SUPFAM" id="SSF50494">
    <property type="entry name" value="Trypsin-like serine proteases"/>
    <property type="match status" value="1"/>
</dbReference>
<dbReference type="InterPro" id="IPR009003">
    <property type="entry name" value="Peptidase_S1_PA"/>
</dbReference>
<dbReference type="FunFam" id="2.40.10.10:FF:000068">
    <property type="entry name" value="transmembrane protease serine 2"/>
    <property type="match status" value="1"/>
</dbReference>
<evidence type="ECO:0000256" key="4">
    <source>
        <dbReference type="ARBA" id="ARBA00022825"/>
    </source>
</evidence>
<keyword evidence="3" id="KW-0378">Hydrolase</keyword>
<dbReference type="Proteomes" id="UP000092460">
    <property type="component" value="Unassembled WGS sequence"/>
</dbReference>
<dbReference type="CDD" id="cd00190">
    <property type="entry name" value="Tryp_SPc"/>
    <property type="match status" value="1"/>
</dbReference>
<keyword evidence="5" id="KW-1015">Disulfide bond</keyword>
<evidence type="ECO:0000256" key="6">
    <source>
        <dbReference type="ARBA" id="ARBA00057221"/>
    </source>
</evidence>
<keyword evidence="4" id="KW-0720">Serine protease</keyword>
<dbReference type="GO" id="GO:0004252">
    <property type="term" value="F:serine-type endopeptidase activity"/>
    <property type="evidence" value="ECO:0007669"/>
    <property type="project" value="InterPro"/>
</dbReference>
<evidence type="ECO:0000256" key="5">
    <source>
        <dbReference type="ARBA" id="ARBA00023157"/>
    </source>
</evidence>